<comment type="caution">
    <text evidence="1">The sequence shown here is derived from an EMBL/GenBank/DDBJ whole genome shotgun (WGS) entry which is preliminary data.</text>
</comment>
<dbReference type="EMBL" id="JADEXP010000268">
    <property type="protein sequence ID" value="MBE9069390.1"/>
    <property type="molecule type" value="Genomic_DNA"/>
</dbReference>
<dbReference type="InterPro" id="IPR001646">
    <property type="entry name" value="5peptide_repeat"/>
</dbReference>
<dbReference type="AlphaFoldDB" id="A0A928ZXT5"/>
<proteinExistence type="predicted"/>
<dbReference type="Gene3D" id="2.160.20.80">
    <property type="entry name" value="E3 ubiquitin-protein ligase SopA"/>
    <property type="match status" value="1"/>
</dbReference>
<evidence type="ECO:0000313" key="2">
    <source>
        <dbReference type="Proteomes" id="UP000615026"/>
    </source>
</evidence>
<gene>
    <name evidence="1" type="ORF">IQ260_22350</name>
</gene>
<dbReference type="PANTHER" id="PTHR14136:SF17">
    <property type="entry name" value="BTB_POZ DOMAIN-CONTAINING PROTEIN KCTD9"/>
    <property type="match status" value="1"/>
</dbReference>
<name>A0A928ZXT5_LEPEC</name>
<evidence type="ECO:0000313" key="1">
    <source>
        <dbReference type="EMBL" id="MBE9069390.1"/>
    </source>
</evidence>
<dbReference type="Proteomes" id="UP000615026">
    <property type="component" value="Unassembled WGS sequence"/>
</dbReference>
<dbReference type="PANTHER" id="PTHR14136">
    <property type="entry name" value="BTB_POZ DOMAIN-CONTAINING PROTEIN KCTD9"/>
    <property type="match status" value="1"/>
</dbReference>
<keyword evidence="2" id="KW-1185">Reference proteome</keyword>
<organism evidence="1 2">
    <name type="scientific">Leptolyngbya cf. ectocarpi LEGE 11479</name>
    <dbReference type="NCBI Taxonomy" id="1828722"/>
    <lineage>
        <taxon>Bacteria</taxon>
        <taxon>Bacillati</taxon>
        <taxon>Cyanobacteriota</taxon>
        <taxon>Cyanophyceae</taxon>
        <taxon>Leptolyngbyales</taxon>
        <taxon>Leptolyngbyaceae</taxon>
        <taxon>Leptolyngbya group</taxon>
        <taxon>Leptolyngbya</taxon>
    </lineage>
</organism>
<reference evidence="1" key="1">
    <citation type="submission" date="2020-10" db="EMBL/GenBank/DDBJ databases">
        <authorList>
            <person name="Castelo-Branco R."/>
            <person name="Eusebio N."/>
            <person name="Adriana R."/>
            <person name="Vieira A."/>
            <person name="Brugerolle De Fraissinette N."/>
            <person name="Rezende De Castro R."/>
            <person name="Schneider M.P."/>
            <person name="Vasconcelos V."/>
            <person name="Leao P.N."/>
        </authorList>
    </citation>
    <scope>NUCLEOTIDE SEQUENCE</scope>
    <source>
        <strain evidence="1">LEGE 11479</strain>
    </source>
</reference>
<dbReference type="SUPFAM" id="SSF141571">
    <property type="entry name" value="Pentapeptide repeat-like"/>
    <property type="match status" value="1"/>
</dbReference>
<dbReference type="Pfam" id="PF00805">
    <property type="entry name" value="Pentapeptide"/>
    <property type="match status" value="2"/>
</dbReference>
<sequence>MANPEHLFRLNQGALLWNKWRQQNLLVKPDLTNLEFDRKSLQGVNLSRANLTGANLSGVDLWKANLVLANLTNADLSKARLRDANLIRANLSGARLQEVNLLGANLIDSQLRDADFNKADLSLAHFQGANLDGASLVQANVIETDLRFANLSRSNLSGVTMFHTQALGTRFENVVFTGARIQDWNINSDTRFDGAVCEFVYLKANQKERRPRKGSFKPGEFTALFQQAIDTVDLIFQDGIDWQAFFQSFQELRCQYAGHDLAIQAIERKQSGAFVVRLEVSEDVDRLSFEGDAKQLYEKRLRALEVQYERQLRLQGQQQWDEMKRLIEAERREKATLMGVLTTMANNQGPKYDLSNAQFAGGFAETVQGHLFGGNIKNEATTTFSLAEAAAEIQKLLKQLKASNPTPTEAQQMAFLNAVIPPTRRERFVSALKSGSSAAIDEVPYGSVLKALVQGWQNPLLPS</sequence>
<accession>A0A928ZXT5</accession>
<protein>
    <submittedName>
        <fullName evidence="1">Pentapeptide repeat-containing protein</fullName>
    </submittedName>
</protein>
<dbReference type="InterPro" id="IPR051082">
    <property type="entry name" value="Pentapeptide-BTB/POZ_domain"/>
</dbReference>